<dbReference type="InterPro" id="IPR052523">
    <property type="entry name" value="Trichothecene_AcTrans"/>
</dbReference>
<evidence type="ECO:0000313" key="1">
    <source>
        <dbReference type="EMBL" id="GJJ07666.1"/>
    </source>
</evidence>
<dbReference type="EMBL" id="BPWL01000002">
    <property type="protein sequence ID" value="GJJ07666.1"/>
    <property type="molecule type" value="Genomic_DNA"/>
</dbReference>
<accession>A0AAV4ZZ88</accession>
<dbReference type="PANTHER" id="PTHR42791">
    <property type="entry name" value="GNAT FAMILY ACETYLTRANSFERASE"/>
    <property type="match status" value="1"/>
</dbReference>
<dbReference type="AlphaFoldDB" id="A0AAV4ZZ88"/>
<protein>
    <recommendedName>
        <fullName evidence="3">N-acetyltransferase domain-containing protein</fullName>
    </recommendedName>
</protein>
<dbReference type="PANTHER" id="PTHR42791:SF1">
    <property type="entry name" value="N-ACETYLTRANSFERASE DOMAIN-CONTAINING PROTEIN"/>
    <property type="match status" value="1"/>
</dbReference>
<dbReference type="SUPFAM" id="SSF55729">
    <property type="entry name" value="Acyl-CoA N-acyltransferases (Nat)"/>
    <property type="match status" value="1"/>
</dbReference>
<sequence length="197" mass="21647">MSQFMIKKLPLRLPTKKKKNETENDADAIVEFTVRAFASSSYIDDFTGGDDSLRDLNSRALIGAANVGGGEMYGAVEVATGKVVSLAVCTPPGKMLNETPEEREQGMNELLSKLSPEAKKWREKIVAGEIQSFYKESLAKSVKDSWLFALVATDLDYQGRGLATQVIRTVLDKYRGSDDLSPIISDIVMSRNGSIKF</sequence>
<proteinExistence type="predicted"/>
<name>A0AAV4ZZ88_9AGAM</name>
<evidence type="ECO:0008006" key="3">
    <source>
        <dbReference type="Google" id="ProtNLM"/>
    </source>
</evidence>
<evidence type="ECO:0000313" key="2">
    <source>
        <dbReference type="Proteomes" id="UP001050691"/>
    </source>
</evidence>
<comment type="caution">
    <text evidence="1">The sequence shown here is derived from an EMBL/GenBank/DDBJ whole genome shotgun (WGS) entry which is preliminary data.</text>
</comment>
<reference evidence="1" key="1">
    <citation type="submission" date="2021-10" db="EMBL/GenBank/DDBJ databases">
        <title>De novo Genome Assembly of Clathrus columnatus (Basidiomycota, Fungi) Using Illumina and Nanopore Sequence Data.</title>
        <authorList>
            <person name="Ogiso-Tanaka E."/>
            <person name="Itagaki H."/>
            <person name="Hosoya T."/>
            <person name="Hosaka K."/>
        </authorList>
    </citation>
    <scope>NUCLEOTIDE SEQUENCE</scope>
    <source>
        <strain evidence="1">MO-923</strain>
    </source>
</reference>
<organism evidence="1 2">
    <name type="scientific">Clathrus columnatus</name>
    <dbReference type="NCBI Taxonomy" id="1419009"/>
    <lineage>
        <taxon>Eukaryota</taxon>
        <taxon>Fungi</taxon>
        <taxon>Dikarya</taxon>
        <taxon>Basidiomycota</taxon>
        <taxon>Agaricomycotina</taxon>
        <taxon>Agaricomycetes</taxon>
        <taxon>Phallomycetidae</taxon>
        <taxon>Phallales</taxon>
        <taxon>Clathraceae</taxon>
        <taxon>Clathrus</taxon>
    </lineage>
</organism>
<dbReference type="InterPro" id="IPR016181">
    <property type="entry name" value="Acyl_CoA_acyltransferase"/>
</dbReference>
<dbReference type="Proteomes" id="UP001050691">
    <property type="component" value="Unassembled WGS sequence"/>
</dbReference>
<keyword evidence="2" id="KW-1185">Reference proteome</keyword>
<dbReference type="Gene3D" id="3.40.630.30">
    <property type="match status" value="1"/>
</dbReference>
<gene>
    <name evidence="1" type="ORF">Clacol_001871</name>
</gene>